<dbReference type="OMA" id="GETEAMC"/>
<feature type="domain" description="Fibronectin type-III" evidence="3">
    <location>
        <begin position="533"/>
        <end position="619"/>
    </location>
</feature>
<keyword evidence="2" id="KW-1133">Transmembrane helix</keyword>
<dbReference type="PANTHER" id="PTHR24099">
    <property type="entry name" value="E3 UBIQUITIN-PROTEIN LIGASE TRIM36-RELATED"/>
    <property type="match status" value="1"/>
</dbReference>
<dbReference type="FunCoup" id="A0A139WI77">
    <property type="interactions" value="300"/>
</dbReference>
<feature type="domain" description="Fibronectin type-III" evidence="3">
    <location>
        <begin position="623"/>
        <end position="714"/>
    </location>
</feature>
<protein>
    <submittedName>
        <fullName evidence="4">Fibronectin type-III domain-containing protein 3a-like Protein</fullName>
    </submittedName>
</protein>
<dbReference type="InParanoid" id="A0A139WI77"/>
<evidence type="ECO:0000256" key="1">
    <source>
        <dbReference type="SAM" id="MobiDB-lite"/>
    </source>
</evidence>
<dbReference type="PRINTS" id="PR00014">
    <property type="entry name" value="FNTYPEIII"/>
</dbReference>
<dbReference type="EMBL" id="KQ971342">
    <property type="protein sequence ID" value="KYB27708.1"/>
    <property type="molecule type" value="Genomic_DNA"/>
</dbReference>
<gene>
    <name evidence="4" type="primary">AUGUSTUS-3.0.2_33105</name>
    <name evidence="4" type="ORF">TcasGA2_TC033105</name>
</gene>
<dbReference type="InterPro" id="IPR013783">
    <property type="entry name" value="Ig-like_fold"/>
</dbReference>
<keyword evidence="2" id="KW-0472">Membrane</keyword>
<proteinExistence type="predicted"/>
<dbReference type="FunFam" id="2.60.40.10:FF:001846">
    <property type="entry name" value="Uncharacterized protein, isoform E"/>
    <property type="match status" value="1"/>
</dbReference>
<feature type="compositionally biased region" description="Low complexity" evidence="1">
    <location>
        <begin position="15"/>
        <end position="39"/>
    </location>
</feature>
<feature type="domain" description="Fibronectin type-III" evidence="3">
    <location>
        <begin position="998"/>
        <end position="1086"/>
    </location>
</feature>
<evidence type="ECO:0000256" key="2">
    <source>
        <dbReference type="SAM" id="Phobius"/>
    </source>
</evidence>
<dbReference type="InterPro" id="IPR050617">
    <property type="entry name" value="E3_ligase_FN3/SPRY"/>
</dbReference>
<dbReference type="CDD" id="cd00063">
    <property type="entry name" value="FN3"/>
    <property type="match status" value="9"/>
</dbReference>
<accession>A0A139WI77</accession>
<dbReference type="Gene3D" id="2.60.40.10">
    <property type="entry name" value="Immunoglobulins"/>
    <property type="match status" value="9"/>
</dbReference>
<feature type="domain" description="Fibronectin type-III" evidence="3">
    <location>
        <begin position="438"/>
        <end position="529"/>
    </location>
</feature>
<dbReference type="FunFam" id="2.60.40.10:FF:001972">
    <property type="entry name" value="Fibronectin type III domain containing 3Ba"/>
    <property type="match status" value="1"/>
</dbReference>
<dbReference type="SMART" id="SM00060">
    <property type="entry name" value="FN3"/>
    <property type="match status" value="9"/>
</dbReference>
<dbReference type="AlphaFoldDB" id="A0A139WI77"/>
<dbReference type="PANTHER" id="PTHR24099:SF11">
    <property type="entry name" value="FIBRONECTIN TYPE III DOMAIN-CONTAINING 3BA-RELATED"/>
    <property type="match status" value="1"/>
</dbReference>
<feature type="domain" description="Fibronectin type-III" evidence="3">
    <location>
        <begin position="331"/>
        <end position="434"/>
    </location>
</feature>
<dbReference type="InterPro" id="IPR036116">
    <property type="entry name" value="FN3_sf"/>
</dbReference>
<dbReference type="InterPro" id="IPR003961">
    <property type="entry name" value="FN3_dom"/>
</dbReference>
<sequence length="1247" mass="137610">MVKVTDGPMAEAKPATTATTTQSPTISNNNATNSNSTTHTHIRKPRNHNHTHHIHQTLHHYTYLHHHCTHPSDNAETNGSNGAGSPAKFHFGPGFEPQISGGNYCPGPSQSQNNSEYVVLFHVNPGVTIRFQMGDSFEVLQGPVTVPMVSTNSSPPIAMPVQVPPGHVVQQIVDESGTLRHVILSPQHPAGLVPLTSHNPQHYGAGPGNSTNQPQQAFYQGLPTGFPASHFHSNIPPGHPGPSPTRLGHSPPLNQIYYKDERAKRQYIKLKKKHQDKQKLDSMQKDLVNGLRRPSAKDKDMNSVGTSEDGEESSIPDEEDSVQIIADILSSVQAPKVSELSSRSALLLWAPPTKLSEASSTDGPEIDVGDLRYEVLLSDKSKEMKFKSIYSGTSLSCRIRDLKPGQEYSVCLQVHYDELQGAATDPVKFTTPPCEPDQPQPPKLHQRQKTSLQLKWNSVNDNGSHITCYILEYDEGKGGDFVEFHRGRVKQYTIHKLQPATPYRFRLAAMNEIGKSGYSEVVTYNTCNNPPTKPPPPVLAEASINYLHLQWSKRPSDEEFTLQMNDSRTSYRPVYNGRETICICTGLSNFTEYKFRLRAENDGGQSPWSDEVTYQTLPDRPREPSKPVVKGRIHAHSFKLKWEPPNYTGGADITEYILEVNSGSGYEVVYTGTETEAVCDKLTPGTTYQLRASCISAGGRSNYSNPCTVTTDAIAPGQCAAPRLHGKPKSSSITIRWCEPDYNGGAPVLEYEVEMAGPPDHTRNLVHKSKETECTAANLTPGCEYEFFVRAVNRIGPGLWSDPLKVTSGAAPPDVIETLATNCKSPFHIFVEWREPPSNGAPILDYRLEISTSNNDFHLVYQGAENYHDVKGLSPFTTYYFRVQACNSAGCSLYSPVAATVTPAAPPSSVTTLRSDSTPTSITLNWNEPSNNGSEITHYNIEFGDKLIVTDGPVREYQIDNLQPETTYKIKIQAVNAIGTGSLSSTLKVSTLKLPPAAPRLECIGIGHNYLKLKWGDGKNVDYTHYLIEMENGRTHDFQCVYKGTALTYKVNKLHELTTYRFRICASNDAGVGDFSDIYEFTTSIAPPAVVKQPKLIEVDQTSCVIEWMPSKNQFVDPVIFQVQVARVKDQFFKETYRGAESKCSIENLESGVEYSARVCPIRLTASGELVGPSSPLLHFSTLIAEPTVVSKISTNPSSPTHSHRNHRTALTSILHRLKTLLNTPLVVAIVVTIIGIIISIWIMSFL</sequence>
<dbReference type="eggNOG" id="ENOG502QRT8">
    <property type="taxonomic scope" value="Eukaryota"/>
</dbReference>
<dbReference type="KEGG" id="tca:662427"/>
<feature type="domain" description="Fibronectin type-III" evidence="3">
    <location>
        <begin position="1090"/>
        <end position="1185"/>
    </location>
</feature>
<evidence type="ECO:0000313" key="4">
    <source>
        <dbReference type="EMBL" id="KYB27708.1"/>
    </source>
</evidence>
<evidence type="ECO:0000259" key="3">
    <source>
        <dbReference type="PROSITE" id="PS50853"/>
    </source>
</evidence>
<dbReference type="Proteomes" id="UP000007266">
    <property type="component" value="Linkage group 5"/>
</dbReference>
<feature type="region of interest" description="Disordered" evidence="1">
    <location>
        <begin position="224"/>
        <end position="253"/>
    </location>
</feature>
<feature type="domain" description="Fibronectin type-III" evidence="3">
    <location>
        <begin position="906"/>
        <end position="997"/>
    </location>
</feature>
<reference evidence="4 5" key="1">
    <citation type="journal article" date="2008" name="Nature">
        <title>The genome of the model beetle and pest Tribolium castaneum.</title>
        <authorList>
            <consortium name="Tribolium Genome Sequencing Consortium"/>
            <person name="Richards S."/>
            <person name="Gibbs R.A."/>
            <person name="Weinstock G.M."/>
            <person name="Brown S.J."/>
            <person name="Denell R."/>
            <person name="Beeman R.W."/>
            <person name="Gibbs R."/>
            <person name="Beeman R.W."/>
            <person name="Brown S.J."/>
            <person name="Bucher G."/>
            <person name="Friedrich M."/>
            <person name="Grimmelikhuijzen C.J."/>
            <person name="Klingler M."/>
            <person name="Lorenzen M."/>
            <person name="Richards S."/>
            <person name="Roth S."/>
            <person name="Schroder R."/>
            <person name="Tautz D."/>
            <person name="Zdobnov E.M."/>
            <person name="Muzny D."/>
            <person name="Gibbs R.A."/>
            <person name="Weinstock G.M."/>
            <person name="Attaway T."/>
            <person name="Bell S."/>
            <person name="Buhay C.J."/>
            <person name="Chandrabose M.N."/>
            <person name="Chavez D."/>
            <person name="Clerk-Blankenburg K.P."/>
            <person name="Cree A."/>
            <person name="Dao M."/>
            <person name="Davis C."/>
            <person name="Chacko J."/>
            <person name="Dinh H."/>
            <person name="Dugan-Rocha S."/>
            <person name="Fowler G."/>
            <person name="Garner T.T."/>
            <person name="Garnes J."/>
            <person name="Gnirke A."/>
            <person name="Hawes A."/>
            <person name="Hernandez J."/>
            <person name="Hines S."/>
            <person name="Holder M."/>
            <person name="Hume J."/>
            <person name="Jhangiani S.N."/>
            <person name="Joshi V."/>
            <person name="Khan Z.M."/>
            <person name="Jackson L."/>
            <person name="Kovar C."/>
            <person name="Kowis A."/>
            <person name="Lee S."/>
            <person name="Lewis L.R."/>
            <person name="Margolis J."/>
            <person name="Morgan M."/>
            <person name="Nazareth L.V."/>
            <person name="Nguyen N."/>
            <person name="Okwuonu G."/>
            <person name="Parker D."/>
            <person name="Richards S."/>
            <person name="Ruiz S.J."/>
            <person name="Santibanez J."/>
            <person name="Savard J."/>
            <person name="Scherer S.E."/>
            <person name="Schneider B."/>
            <person name="Sodergren E."/>
            <person name="Tautz D."/>
            <person name="Vattahil S."/>
            <person name="Villasana D."/>
            <person name="White C.S."/>
            <person name="Wright R."/>
            <person name="Park Y."/>
            <person name="Beeman R.W."/>
            <person name="Lord J."/>
            <person name="Oppert B."/>
            <person name="Lorenzen M."/>
            <person name="Brown S."/>
            <person name="Wang L."/>
            <person name="Savard J."/>
            <person name="Tautz D."/>
            <person name="Richards S."/>
            <person name="Weinstock G."/>
            <person name="Gibbs R.A."/>
            <person name="Liu Y."/>
            <person name="Worley K."/>
            <person name="Weinstock G."/>
            <person name="Elsik C.G."/>
            <person name="Reese J.T."/>
            <person name="Elhaik E."/>
            <person name="Landan G."/>
            <person name="Graur D."/>
            <person name="Arensburger P."/>
            <person name="Atkinson P."/>
            <person name="Beeman R.W."/>
            <person name="Beidler J."/>
            <person name="Brown S.J."/>
            <person name="Demuth J.P."/>
            <person name="Drury D.W."/>
            <person name="Du Y.Z."/>
            <person name="Fujiwara H."/>
            <person name="Lorenzen M."/>
            <person name="Maselli V."/>
            <person name="Osanai M."/>
            <person name="Park Y."/>
            <person name="Robertson H.M."/>
            <person name="Tu Z."/>
            <person name="Wang J.J."/>
            <person name="Wang S."/>
            <person name="Richards S."/>
            <person name="Song H."/>
            <person name="Zhang L."/>
            <person name="Sodergren E."/>
            <person name="Werner D."/>
            <person name="Stanke M."/>
            <person name="Morgenstern B."/>
            <person name="Solovyev V."/>
            <person name="Kosarev P."/>
            <person name="Brown G."/>
            <person name="Chen H.C."/>
            <person name="Ermolaeva O."/>
            <person name="Hlavina W."/>
            <person name="Kapustin Y."/>
            <person name="Kiryutin B."/>
            <person name="Kitts P."/>
            <person name="Maglott D."/>
            <person name="Pruitt K."/>
            <person name="Sapojnikov V."/>
            <person name="Souvorov A."/>
            <person name="Mackey A.J."/>
            <person name="Waterhouse R.M."/>
            <person name="Wyder S."/>
            <person name="Zdobnov E.M."/>
            <person name="Zdobnov E.M."/>
            <person name="Wyder S."/>
            <person name="Kriventseva E.V."/>
            <person name="Kadowaki T."/>
            <person name="Bork P."/>
            <person name="Aranda M."/>
            <person name="Bao R."/>
            <person name="Beermann A."/>
            <person name="Berns N."/>
            <person name="Bolognesi R."/>
            <person name="Bonneton F."/>
            <person name="Bopp D."/>
            <person name="Brown S.J."/>
            <person name="Bucher G."/>
            <person name="Butts T."/>
            <person name="Chaumot A."/>
            <person name="Denell R.E."/>
            <person name="Ferrier D.E."/>
            <person name="Friedrich M."/>
            <person name="Gordon C.M."/>
            <person name="Jindra M."/>
            <person name="Klingler M."/>
            <person name="Lan Q."/>
            <person name="Lattorff H.M."/>
            <person name="Laudet V."/>
            <person name="von Levetsow C."/>
            <person name="Liu Z."/>
            <person name="Lutz R."/>
            <person name="Lynch J.A."/>
            <person name="da Fonseca R.N."/>
            <person name="Posnien N."/>
            <person name="Reuter R."/>
            <person name="Roth S."/>
            <person name="Savard J."/>
            <person name="Schinko J.B."/>
            <person name="Schmitt C."/>
            <person name="Schoppmeier M."/>
            <person name="Schroder R."/>
            <person name="Shippy T.D."/>
            <person name="Simonnet F."/>
            <person name="Marques-Souza H."/>
            <person name="Tautz D."/>
            <person name="Tomoyasu Y."/>
            <person name="Trauner J."/>
            <person name="Van der Zee M."/>
            <person name="Vervoort M."/>
            <person name="Wittkopp N."/>
            <person name="Wimmer E.A."/>
            <person name="Yang X."/>
            <person name="Jones A.K."/>
            <person name="Sattelle D.B."/>
            <person name="Ebert P.R."/>
            <person name="Nelson D."/>
            <person name="Scott J.G."/>
            <person name="Beeman R.W."/>
            <person name="Muthukrishnan S."/>
            <person name="Kramer K.J."/>
            <person name="Arakane Y."/>
            <person name="Beeman R.W."/>
            <person name="Zhu Q."/>
            <person name="Hogenkamp D."/>
            <person name="Dixit R."/>
            <person name="Oppert B."/>
            <person name="Jiang H."/>
            <person name="Zou Z."/>
            <person name="Marshall J."/>
            <person name="Elpidina E."/>
            <person name="Vinokurov K."/>
            <person name="Oppert C."/>
            <person name="Zou Z."/>
            <person name="Evans J."/>
            <person name="Lu Z."/>
            <person name="Zhao P."/>
            <person name="Sumathipala N."/>
            <person name="Altincicek B."/>
            <person name="Vilcinskas A."/>
            <person name="Williams M."/>
            <person name="Hultmark D."/>
            <person name="Hetru C."/>
            <person name="Jiang H."/>
            <person name="Grimmelikhuijzen C.J."/>
            <person name="Hauser F."/>
            <person name="Cazzamali G."/>
            <person name="Williamson M."/>
            <person name="Park Y."/>
            <person name="Li B."/>
            <person name="Tanaka Y."/>
            <person name="Predel R."/>
            <person name="Neupert S."/>
            <person name="Schachtner J."/>
            <person name="Verleyen P."/>
            <person name="Raible F."/>
            <person name="Bork P."/>
            <person name="Friedrich M."/>
            <person name="Walden K.K."/>
            <person name="Robertson H.M."/>
            <person name="Angeli S."/>
            <person name="Foret S."/>
            <person name="Bucher G."/>
            <person name="Schuetz S."/>
            <person name="Maleszka R."/>
            <person name="Wimmer E.A."/>
            <person name="Beeman R.W."/>
            <person name="Lorenzen M."/>
            <person name="Tomoyasu Y."/>
            <person name="Miller S.C."/>
            <person name="Grossmann D."/>
            <person name="Bucher G."/>
        </authorList>
    </citation>
    <scope>NUCLEOTIDE SEQUENCE [LARGE SCALE GENOMIC DNA]</scope>
    <source>
        <strain evidence="4 5">Georgia GA2</strain>
    </source>
</reference>
<feature type="transmembrane region" description="Helical" evidence="2">
    <location>
        <begin position="1226"/>
        <end position="1246"/>
    </location>
</feature>
<keyword evidence="2" id="KW-0812">Transmembrane</keyword>
<keyword evidence="5" id="KW-1185">Reference proteome</keyword>
<dbReference type="OrthoDB" id="443915at2759"/>
<dbReference type="SUPFAM" id="SSF49265">
    <property type="entry name" value="Fibronectin type III"/>
    <property type="match status" value="6"/>
</dbReference>
<dbReference type="Pfam" id="PF00041">
    <property type="entry name" value="fn3"/>
    <property type="match status" value="7"/>
</dbReference>
<feature type="region of interest" description="Disordered" evidence="1">
    <location>
        <begin position="1"/>
        <end position="45"/>
    </location>
</feature>
<feature type="region of interest" description="Disordered" evidence="1">
    <location>
        <begin position="288"/>
        <end position="318"/>
    </location>
</feature>
<feature type="domain" description="Fibronectin type-III" evidence="3">
    <location>
        <begin position="718"/>
        <end position="814"/>
    </location>
</feature>
<name>A0A139WI77_TRICA</name>
<dbReference type="PROSITE" id="PS50853">
    <property type="entry name" value="FN3"/>
    <property type="match status" value="9"/>
</dbReference>
<reference evidence="4 5" key="2">
    <citation type="journal article" date="2010" name="Nucleic Acids Res.">
        <title>BeetleBase in 2010: revisions to provide comprehensive genomic information for Tribolium castaneum.</title>
        <authorList>
            <person name="Kim H.S."/>
            <person name="Murphy T."/>
            <person name="Xia J."/>
            <person name="Caragea D."/>
            <person name="Park Y."/>
            <person name="Beeman R.W."/>
            <person name="Lorenzen M.D."/>
            <person name="Butcher S."/>
            <person name="Manak J.R."/>
            <person name="Brown S.J."/>
        </authorList>
    </citation>
    <scope>GENOME REANNOTATION</scope>
    <source>
        <strain evidence="4 5">Georgia GA2</strain>
    </source>
</reference>
<dbReference type="STRING" id="7070.A0A139WI77"/>
<organism evidence="4 5">
    <name type="scientific">Tribolium castaneum</name>
    <name type="common">Red flour beetle</name>
    <dbReference type="NCBI Taxonomy" id="7070"/>
    <lineage>
        <taxon>Eukaryota</taxon>
        <taxon>Metazoa</taxon>
        <taxon>Ecdysozoa</taxon>
        <taxon>Arthropoda</taxon>
        <taxon>Hexapoda</taxon>
        <taxon>Insecta</taxon>
        <taxon>Pterygota</taxon>
        <taxon>Neoptera</taxon>
        <taxon>Endopterygota</taxon>
        <taxon>Coleoptera</taxon>
        <taxon>Polyphaga</taxon>
        <taxon>Cucujiformia</taxon>
        <taxon>Tenebrionidae</taxon>
        <taxon>Tenebrionidae incertae sedis</taxon>
        <taxon>Tribolium</taxon>
    </lineage>
</organism>
<dbReference type="FunFam" id="2.60.40.10:FF:000373">
    <property type="entry name" value="fibronectin type-III domain-containing protein 3A isoform X1"/>
    <property type="match status" value="1"/>
</dbReference>
<feature type="compositionally biased region" description="Acidic residues" evidence="1">
    <location>
        <begin position="308"/>
        <end position="318"/>
    </location>
</feature>
<feature type="domain" description="Fibronectin type-III" evidence="3">
    <location>
        <begin position="815"/>
        <end position="905"/>
    </location>
</feature>
<evidence type="ECO:0000313" key="5">
    <source>
        <dbReference type="Proteomes" id="UP000007266"/>
    </source>
</evidence>